<sequence>MNNQIFQTLKELPISPERSQCVLHKHEQKACHSYHTIKNEHKFICEYTNDVYLNGHCVAKLVDNNKDSNQIILLSFGGQFSRRHTLIMKYVNVWSNILNNSNNYNEWVPFTDNQNHLNITGRYQDNYYGVRTVIGRSNNNLLFIIYRNNNII</sequence>
<accession>X6NQ11</accession>
<gene>
    <name evidence="1" type="ORF">RFI_09023</name>
</gene>
<keyword evidence="2" id="KW-1185">Reference proteome</keyword>
<protein>
    <submittedName>
        <fullName evidence="1">Uncharacterized protein</fullName>
    </submittedName>
</protein>
<dbReference type="EMBL" id="ASPP01006859">
    <property type="protein sequence ID" value="ETO28111.1"/>
    <property type="molecule type" value="Genomic_DNA"/>
</dbReference>
<feature type="non-terminal residue" evidence="1">
    <location>
        <position position="152"/>
    </location>
</feature>
<organism evidence="1 2">
    <name type="scientific">Reticulomyxa filosa</name>
    <dbReference type="NCBI Taxonomy" id="46433"/>
    <lineage>
        <taxon>Eukaryota</taxon>
        <taxon>Sar</taxon>
        <taxon>Rhizaria</taxon>
        <taxon>Retaria</taxon>
        <taxon>Foraminifera</taxon>
        <taxon>Monothalamids</taxon>
        <taxon>Reticulomyxidae</taxon>
        <taxon>Reticulomyxa</taxon>
    </lineage>
</organism>
<reference evidence="1 2" key="1">
    <citation type="journal article" date="2013" name="Curr. Biol.">
        <title>The Genome of the Foraminiferan Reticulomyxa filosa.</title>
        <authorList>
            <person name="Glockner G."/>
            <person name="Hulsmann N."/>
            <person name="Schleicher M."/>
            <person name="Noegel A.A."/>
            <person name="Eichinger L."/>
            <person name="Gallinger C."/>
            <person name="Pawlowski J."/>
            <person name="Sierra R."/>
            <person name="Euteneuer U."/>
            <person name="Pillet L."/>
            <person name="Moustafa A."/>
            <person name="Platzer M."/>
            <person name="Groth M."/>
            <person name="Szafranski K."/>
            <person name="Schliwa M."/>
        </authorList>
    </citation>
    <scope>NUCLEOTIDE SEQUENCE [LARGE SCALE GENOMIC DNA]</scope>
</reference>
<evidence type="ECO:0000313" key="1">
    <source>
        <dbReference type="EMBL" id="ETO28111.1"/>
    </source>
</evidence>
<comment type="caution">
    <text evidence="1">The sequence shown here is derived from an EMBL/GenBank/DDBJ whole genome shotgun (WGS) entry which is preliminary data.</text>
</comment>
<dbReference type="AlphaFoldDB" id="X6NQ11"/>
<name>X6NQ11_RETFI</name>
<proteinExistence type="predicted"/>
<evidence type="ECO:0000313" key="2">
    <source>
        <dbReference type="Proteomes" id="UP000023152"/>
    </source>
</evidence>
<dbReference type="Proteomes" id="UP000023152">
    <property type="component" value="Unassembled WGS sequence"/>
</dbReference>